<accession>A0A2T0RI75</accession>
<evidence type="ECO:0000313" key="2">
    <source>
        <dbReference type="EMBL" id="PRY20875.1"/>
    </source>
</evidence>
<feature type="transmembrane region" description="Helical" evidence="1">
    <location>
        <begin position="136"/>
        <end position="155"/>
    </location>
</feature>
<feature type="transmembrane region" description="Helical" evidence="1">
    <location>
        <begin position="31"/>
        <end position="55"/>
    </location>
</feature>
<keyword evidence="3" id="KW-1185">Reference proteome</keyword>
<keyword evidence="1" id="KW-0472">Membrane</keyword>
<evidence type="ECO:0000256" key="1">
    <source>
        <dbReference type="SAM" id="Phobius"/>
    </source>
</evidence>
<organism evidence="2 3">
    <name type="scientific">Aliiruegeria haliotis</name>
    <dbReference type="NCBI Taxonomy" id="1280846"/>
    <lineage>
        <taxon>Bacteria</taxon>
        <taxon>Pseudomonadati</taxon>
        <taxon>Pseudomonadota</taxon>
        <taxon>Alphaproteobacteria</taxon>
        <taxon>Rhodobacterales</taxon>
        <taxon>Roseobacteraceae</taxon>
        <taxon>Aliiruegeria</taxon>
    </lineage>
</organism>
<dbReference type="Proteomes" id="UP000239480">
    <property type="component" value="Unassembled WGS sequence"/>
</dbReference>
<protein>
    <submittedName>
        <fullName evidence="2">Uncharacterized protein</fullName>
    </submittedName>
</protein>
<name>A0A2T0RI75_9RHOB</name>
<dbReference type="EMBL" id="PVTD01000011">
    <property type="protein sequence ID" value="PRY20875.1"/>
    <property type="molecule type" value="Genomic_DNA"/>
</dbReference>
<comment type="caution">
    <text evidence="2">The sequence shown here is derived from an EMBL/GenBank/DDBJ whole genome shotgun (WGS) entry which is preliminary data.</text>
</comment>
<proteinExistence type="predicted"/>
<feature type="transmembrane region" description="Helical" evidence="1">
    <location>
        <begin position="196"/>
        <end position="214"/>
    </location>
</feature>
<sequence length="274" mass="29586">MTSAGVRAILVAVLVATPSLLLPSVSVDTTQIVVLIALACAGLTFFDYVSVYPSLIEFRDAPPFNRIRYMSLFLTVFVLAIIARGQTDPNGLTLFIEAVGLVIGHALDFPYSPVRLVILGLPEGASAEAVSMTRTAAGMAYLIGLLAITFFYLILKLKNWPAKSGAFNVWINLPTFDPTAGGDVVDRLNRDARVNLALGFLLPFLIPAIGKAAADLFGNAMATEPQTMIWMVSLWAFLPLSLFMRGIAMARIADMILLKRRRAEVPDAEAILAA</sequence>
<reference evidence="2 3" key="1">
    <citation type="submission" date="2018-03" db="EMBL/GenBank/DDBJ databases">
        <title>Genomic Encyclopedia of Archaeal and Bacterial Type Strains, Phase II (KMG-II): from individual species to whole genera.</title>
        <authorList>
            <person name="Goeker M."/>
        </authorList>
    </citation>
    <scope>NUCLEOTIDE SEQUENCE [LARGE SCALE GENOMIC DNA]</scope>
    <source>
        <strain evidence="2 3">DSM 29328</strain>
    </source>
</reference>
<keyword evidence="1" id="KW-1133">Transmembrane helix</keyword>
<dbReference type="AlphaFoldDB" id="A0A2T0RI75"/>
<evidence type="ECO:0000313" key="3">
    <source>
        <dbReference type="Proteomes" id="UP000239480"/>
    </source>
</evidence>
<keyword evidence="1" id="KW-0812">Transmembrane</keyword>
<gene>
    <name evidence="2" type="ORF">CLV78_11129</name>
</gene>
<feature type="transmembrane region" description="Helical" evidence="1">
    <location>
        <begin position="67"/>
        <end position="85"/>
    </location>
</feature>
<feature type="transmembrane region" description="Helical" evidence="1">
    <location>
        <begin position="234"/>
        <end position="253"/>
    </location>
</feature>